<gene>
    <name evidence="3" type="ORF">P43SY_007815</name>
</gene>
<reference evidence="3" key="1">
    <citation type="submission" date="2021-12" db="EMBL/GenBank/DDBJ databases">
        <title>Prjna785345.</title>
        <authorList>
            <person name="Rujirawat T."/>
            <person name="Krajaejun T."/>
        </authorList>
    </citation>
    <scope>NUCLEOTIDE SEQUENCE</scope>
    <source>
        <strain evidence="3">Pi057C3</strain>
    </source>
</reference>
<proteinExistence type="predicted"/>
<keyword evidence="4" id="KW-1185">Reference proteome</keyword>
<feature type="region of interest" description="Disordered" evidence="1">
    <location>
        <begin position="371"/>
        <end position="427"/>
    </location>
</feature>
<feature type="compositionally biased region" description="Acidic residues" evidence="1">
    <location>
        <begin position="395"/>
        <end position="404"/>
    </location>
</feature>
<evidence type="ECO:0000313" key="3">
    <source>
        <dbReference type="EMBL" id="KAJ0392988.1"/>
    </source>
</evidence>
<feature type="chain" id="PRO_5042168712" evidence="2">
    <location>
        <begin position="24"/>
        <end position="427"/>
    </location>
</feature>
<dbReference type="Proteomes" id="UP001209570">
    <property type="component" value="Unassembled WGS sequence"/>
</dbReference>
<dbReference type="AlphaFoldDB" id="A0AAD5LUG2"/>
<accession>A0AAD5LUG2</accession>
<organism evidence="3 4">
    <name type="scientific">Pythium insidiosum</name>
    <name type="common">Pythiosis disease agent</name>
    <dbReference type="NCBI Taxonomy" id="114742"/>
    <lineage>
        <taxon>Eukaryota</taxon>
        <taxon>Sar</taxon>
        <taxon>Stramenopiles</taxon>
        <taxon>Oomycota</taxon>
        <taxon>Peronosporomycetes</taxon>
        <taxon>Pythiales</taxon>
        <taxon>Pythiaceae</taxon>
        <taxon>Pythium</taxon>
    </lineage>
</organism>
<feature type="signal peptide" evidence="2">
    <location>
        <begin position="1"/>
        <end position="23"/>
    </location>
</feature>
<feature type="compositionally biased region" description="Polar residues" evidence="1">
    <location>
        <begin position="418"/>
        <end position="427"/>
    </location>
</feature>
<evidence type="ECO:0000313" key="4">
    <source>
        <dbReference type="Proteomes" id="UP001209570"/>
    </source>
</evidence>
<protein>
    <submittedName>
        <fullName evidence="3">Uncharacterized protein</fullName>
    </submittedName>
</protein>
<comment type="caution">
    <text evidence="3">The sequence shown here is derived from an EMBL/GenBank/DDBJ whole genome shotgun (WGS) entry which is preliminary data.</text>
</comment>
<evidence type="ECO:0000256" key="2">
    <source>
        <dbReference type="SAM" id="SignalP"/>
    </source>
</evidence>
<evidence type="ECO:0000256" key="1">
    <source>
        <dbReference type="SAM" id="MobiDB-lite"/>
    </source>
</evidence>
<keyword evidence="2" id="KW-0732">Signal</keyword>
<sequence length="427" mass="46247">MTLSLVALLRVGLALRALRPVAATASAMTCLNVGMQLQLQRHSQMPVEALSEITTGASCAKSSIVAEIMQGARDQLQPHGVELGLLDCVGTRMDEDALGMFVVSSVCSRNATADAQEWREAMRPHLQQVFRHVDPAFGGAALRYGSTVVQSFQLQVSPTYDAPSQARAPRFKFKSASLWAARLDGGSTIHLQLKAKNDGKTPLHVFAVAVKAPEDASLLGERVVVLTAEEVATVDPSKEATLTFQAQTPHAVQLPDDTRFSLYFAHSAVRPHVLEAKLDGKKLKPFDATKAAKKPTGLLDESVSLSRGSYPSTGVDGMWRVMSFAVVLIVGGLATMFMKRKWITVEWGRARDCLSQGRRLRPTWKTTEMTAMAASKKMDSDEDPRESDGFLAAEFGEDPQDIEDPPVVAKRPLPPPEQSANASLPAS</sequence>
<name>A0AAD5LUG2_PYTIN</name>
<dbReference type="EMBL" id="JAKCXM010000545">
    <property type="protein sequence ID" value="KAJ0392988.1"/>
    <property type="molecule type" value="Genomic_DNA"/>
</dbReference>